<keyword evidence="3" id="KW-1185">Reference proteome</keyword>
<feature type="signal peptide" evidence="1">
    <location>
        <begin position="1"/>
        <end position="20"/>
    </location>
</feature>
<dbReference type="Proteomes" id="UP000800097">
    <property type="component" value="Unassembled WGS sequence"/>
</dbReference>
<dbReference type="RefSeq" id="XP_033652276.1">
    <property type="nucleotide sequence ID" value="XM_033801067.1"/>
</dbReference>
<accession>A0A6A6JEL3</accession>
<gene>
    <name evidence="2" type="ORF">EI97DRAFT_460007</name>
</gene>
<dbReference type="GeneID" id="54554242"/>
<dbReference type="AlphaFoldDB" id="A0A6A6JEL3"/>
<evidence type="ECO:0000256" key="1">
    <source>
        <dbReference type="SAM" id="SignalP"/>
    </source>
</evidence>
<dbReference type="EMBL" id="ML986501">
    <property type="protein sequence ID" value="KAF2274737.1"/>
    <property type="molecule type" value="Genomic_DNA"/>
</dbReference>
<dbReference type="OrthoDB" id="3795630at2759"/>
<feature type="chain" id="PRO_5025556297" evidence="1">
    <location>
        <begin position="21"/>
        <end position="178"/>
    </location>
</feature>
<name>A0A6A6JEL3_WESOR</name>
<evidence type="ECO:0000313" key="3">
    <source>
        <dbReference type="Proteomes" id="UP000800097"/>
    </source>
</evidence>
<organism evidence="2 3">
    <name type="scientific">Westerdykella ornata</name>
    <dbReference type="NCBI Taxonomy" id="318751"/>
    <lineage>
        <taxon>Eukaryota</taxon>
        <taxon>Fungi</taxon>
        <taxon>Dikarya</taxon>
        <taxon>Ascomycota</taxon>
        <taxon>Pezizomycotina</taxon>
        <taxon>Dothideomycetes</taxon>
        <taxon>Pleosporomycetidae</taxon>
        <taxon>Pleosporales</taxon>
        <taxon>Sporormiaceae</taxon>
        <taxon>Westerdykella</taxon>
    </lineage>
</organism>
<reference evidence="2" key="1">
    <citation type="journal article" date="2020" name="Stud. Mycol.">
        <title>101 Dothideomycetes genomes: a test case for predicting lifestyles and emergence of pathogens.</title>
        <authorList>
            <person name="Haridas S."/>
            <person name="Albert R."/>
            <person name="Binder M."/>
            <person name="Bloem J."/>
            <person name="Labutti K."/>
            <person name="Salamov A."/>
            <person name="Andreopoulos B."/>
            <person name="Baker S."/>
            <person name="Barry K."/>
            <person name="Bills G."/>
            <person name="Bluhm B."/>
            <person name="Cannon C."/>
            <person name="Castanera R."/>
            <person name="Culley D."/>
            <person name="Daum C."/>
            <person name="Ezra D."/>
            <person name="Gonzalez J."/>
            <person name="Henrissat B."/>
            <person name="Kuo A."/>
            <person name="Liang C."/>
            <person name="Lipzen A."/>
            <person name="Lutzoni F."/>
            <person name="Magnuson J."/>
            <person name="Mondo S."/>
            <person name="Nolan M."/>
            <person name="Ohm R."/>
            <person name="Pangilinan J."/>
            <person name="Park H.-J."/>
            <person name="Ramirez L."/>
            <person name="Alfaro M."/>
            <person name="Sun H."/>
            <person name="Tritt A."/>
            <person name="Yoshinaga Y."/>
            <person name="Zwiers L.-H."/>
            <person name="Turgeon B."/>
            <person name="Goodwin S."/>
            <person name="Spatafora J."/>
            <person name="Crous P."/>
            <person name="Grigoriev I."/>
        </authorList>
    </citation>
    <scope>NUCLEOTIDE SEQUENCE</scope>
    <source>
        <strain evidence="2">CBS 379.55</strain>
    </source>
</reference>
<evidence type="ECO:0000313" key="2">
    <source>
        <dbReference type="EMBL" id="KAF2274737.1"/>
    </source>
</evidence>
<keyword evidence="1" id="KW-0732">Signal</keyword>
<proteinExistence type="predicted"/>
<protein>
    <submittedName>
        <fullName evidence="2">Uncharacterized protein</fullName>
    </submittedName>
</protein>
<sequence length="178" mass="18621">MYARSLLLAAAACVVPAVQGDFYIVTEFPVPTSLIPSFSNSEDAKSWTSSVVFNAEISYSRLTAALGPTHASSASSIASLVSEFVVTATSNYSIPAKVTEPDQTERIIGKPAWYTALPSEVRSWKEREWETMKSVASGVVAARLTTTRSKGAAPVQTAVPGLGGVGWAVAGAAAAAFF</sequence>